<dbReference type="Pfam" id="PF20511">
    <property type="entry name" value="PMI_typeI_cat"/>
    <property type="match status" value="1"/>
</dbReference>
<dbReference type="NCBIfam" id="TIGR00218">
    <property type="entry name" value="manA"/>
    <property type="match status" value="1"/>
</dbReference>
<feature type="active site" evidence="9">
    <location>
        <position position="206"/>
    </location>
</feature>
<dbReference type="InterPro" id="IPR046457">
    <property type="entry name" value="PMI_typeI_cat"/>
</dbReference>
<dbReference type="Pfam" id="PF21621">
    <property type="entry name" value="MPI_cupin_dom"/>
    <property type="match status" value="1"/>
</dbReference>
<comment type="similarity">
    <text evidence="2 7">Belongs to the mannose-6-phosphate isomerase type 1 family.</text>
</comment>
<evidence type="ECO:0000256" key="1">
    <source>
        <dbReference type="ARBA" id="ARBA00000757"/>
    </source>
</evidence>
<dbReference type="Gene3D" id="2.60.120.10">
    <property type="entry name" value="Jelly Rolls"/>
    <property type="match status" value="2"/>
</dbReference>
<evidence type="ECO:0000256" key="3">
    <source>
        <dbReference type="ARBA" id="ARBA00011956"/>
    </source>
</evidence>
<dbReference type="InterPro" id="IPR014628">
    <property type="entry name" value="Man6P_isomerase_Firm_short"/>
</dbReference>
<keyword evidence="5 7" id="KW-0862">Zinc</keyword>
<dbReference type="InterPro" id="IPR001250">
    <property type="entry name" value="Man6P_Isoase-1"/>
</dbReference>
<evidence type="ECO:0000256" key="8">
    <source>
        <dbReference type="PIRSR" id="PIRSR036894-1"/>
    </source>
</evidence>
<evidence type="ECO:0000256" key="4">
    <source>
        <dbReference type="ARBA" id="ARBA00022723"/>
    </source>
</evidence>
<evidence type="ECO:0000313" key="13">
    <source>
        <dbReference type="Proteomes" id="UP000002878"/>
    </source>
</evidence>
<feature type="binding site" evidence="8">
    <location>
        <position position="111"/>
    </location>
    <ligand>
        <name>Zn(2+)</name>
        <dbReference type="ChEBI" id="CHEBI:29105"/>
    </ligand>
</feature>
<proteinExistence type="inferred from homology"/>
<dbReference type="GO" id="GO:0008270">
    <property type="term" value="F:zinc ion binding"/>
    <property type="evidence" value="ECO:0007669"/>
    <property type="project" value="UniProtKB-UniRule"/>
</dbReference>
<dbReference type="InterPro" id="IPR051804">
    <property type="entry name" value="Carb_Metab_Reg_Kinase/Isom"/>
</dbReference>
<feature type="binding site" evidence="8">
    <location>
        <position position="186"/>
    </location>
    <ligand>
        <name>Zn(2+)</name>
        <dbReference type="ChEBI" id="CHEBI:29105"/>
    </ligand>
</feature>
<dbReference type="PATRIC" id="fig|1126211.3.peg.3731"/>
<dbReference type="PANTHER" id="PTHR42742:SF3">
    <property type="entry name" value="FRUCTOKINASE"/>
    <property type="match status" value="1"/>
</dbReference>
<dbReference type="InterPro" id="IPR011051">
    <property type="entry name" value="RmlC_Cupin_sf"/>
</dbReference>
<protein>
    <recommendedName>
        <fullName evidence="3 7">Mannose-6-phosphate isomerase</fullName>
        <ecNumber evidence="3 7">5.3.1.8</ecNumber>
    </recommendedName>
</protein>
<feature type="domain" description="Mannose-6-phosphate isomerase cupin" evidence="11">
    <location>
        <begin position="251"/>
        <end position="329"/>
    </location>
</feature>
<comment type="catalytic activity">
    <reaction evidence="1 7">
        <text>D-mannose 6-phosphate = D-fructose 6-phosphate</text>
        <dbReference type="Rhea" id="RHEA:12356"/>
        <dbReference type="ChEBI" id="CHEBI:58735"/>
        <dbReference type="ChEBI" id="CHEBI:61527"/>
        <dbReference type="EC" id="5.3.1.8"/>
    </reaction>
</comment>
<evidence type="ECO:0000313" key="12">
    <source>
        <dbReference type="EMBL" id="AFJ63775.1"/>
    </source>
</evidence>
<keyword evidence="4 7" id="KW-0479">Metal-binding</keyword>
<evidence type="ECO:0000256" key="9">
    <source>
        <dbReference type="PIRSR" id="PIRSR036894-2"/>
    </source>
</evidence>
<gene>
    <name evidence="12" type="primary">pmi</name>
    <name evidence="12" type="ORF">MUS_3919</name>
</gene>
<dbReference type="CDD" id="cd07010">
    <property type="entry name" value="cupin_PMI_type_I_N_bac"/>
    <property type="match status" value="1"/>
</dbReference>
<evidence type="ECO:0000256" key="2">
    <source>
        <dbReference type="ARBA" id="ARBA00010772"/>
    </source>
</evidence>
<sequence length="329" mass="36680">MGYEPLFKGRGTNMTQEPIFLQPVCKEKLWGGTLLRERFGYDIPSETTGECWAISAHPHGMSTVKSGPYQGKTLMELWDQHRELFGGTEGDRFPLLTKILDVKHHQSVKVHPDDYDAEEHGLGETGKSECWYIIDCKENAEIIYGHTARSKAELVTMINSGDWEGLLRRVKIKPGDFYYVPSGTIHAICAGALVLETQQNSEAAYRIYDYGRTDQNGGTRDLHIRDAVNAATVPHVDGFLDESTETRKGVTIKTFVQGEYFSVYKWDISGTAEMTQDAPFMLCSVTEGSGSIICEGKSAKLEKGAHFILPDQMPDFTINGDCTIIVSHI</sequence>
<dbReference type="GO" id="GO:0004476">
    <property type="term" value="F:mannose-6-phosphate isomerase activity"/>
    <property type="evidence" value="ECO:0007669"/>
    <property type="project" value="UniProtKB-UniRule"/>
</dbReference>
<evidence type="ECO:0000256" key="6">
    <source>
        <dbReference type="ARBA" id="ARBA00023235"/>
    </source>
</evidence>
<dbReference type="KEGG" id="bqy:MUS_3919"/>
<dbReference type="AlphaFoldDB" id="I2CAV1"/>
<dbReference type="PANTHER" id="PTHR42742">
    <property type="entry name" value="TRANSCRIPTIONAL REPRESSOR MPRA"/>
    <property type="match status" value="1"/>
</dbReference>
<accession>I2CAV1</accession>
<dbReference type="SUPFAM" id="SSF51182">
    <property type="entry name" value="RmlC-like cupins"/>
    <property type="match status" value="1"/>
</dbReference>
<dbReference type="GO" id="GO:0005975">
    <property type="term" value="P:carbohydrate metabolic process"/>
    <property type="evidence" value="ECO:0007669"/>
    <property type="project" value="UniProtKB-UniRule"/>
</dbReference>
<comment type="cofactor">
    <cofactor evidence="8">
        <name>Zn(2+)</name>
        <dbReference type="ChEBI" id="CHEBI:29105"/>
    </cofactor>
    <text evidence="8">Binds 1 zinc ion per subunit.</text>
</comment>
<dbReference type="PIRSF" id="PIRSF036894">
    <property type="entry name" value="PMI_Firm_short"/>
    <property type="match status" value="1"/>
</dbReference>
<evidence type="ECO:0000256" key="5">
    <source>
        <dbReference type="ARBA" id="ARBA00022833"/>
    </source>
</evidence>
<evidence type="ECO:0000259" key="10">
    <source>
        <dbReference type="Pfam" id="PF20511"/>
    </source>
</evidence>
<dbReference type="InterPro" id="IPR049071">
    <property type="entry name" value="MPI_cupin_dom"/>
</dbReference>
<evidence type="ECO:0000259" key="11">
    <source>
        <dbReference type="Pfam" id="PF21621"/>
    </source>
</evidence>
<dbReference type="EC" id="5.3.1.8" evidence="3 7"/>
<dbReference type="HOGENOM" id="CLU_020529_0_0_9"/>
<keyword evidence="6 7" id="KW-0413">Isomerase</keyword>
<dbReference type="InterPro" id="IPR014710">
    <property type="entry name" value="RmlC-like_jellyroll"/>
</dbReference>
<dbReference type="EMBL" id="CP003332">
    <property type="protein sequence ID" value="AFJ63775.1"/>
    <property type="molecule type" value="Genomic_DNA"/>
</dbReference>
<dbReference type="Proteomes" id="UP000002878">
    <property type="component" value="Chromosome"/>
</dbReference>
<evidence type="ECO:0000256" key="7">
    <source>
        <dbReference type="PIRNR" id="PIRNR036894"/>
    </source>
</evidence>
<reference evidence="12 13" key="1">
    <citation type="journal article" date="2012" name="J. Biotechnol.">
        <title>Genome sequence of the plant growth promoting strain Bacillus amyloliquefaciens subsp. plantarum B9601-Y2 and expression of mersacidin and other secondary metabolites.</title>
        <authorList>
            <person name="He P."/>
            <person name="Hao K."/>
            <person name="Blom J."/>
            <person name="Ruckert C."/>
            <person name="Vater J."/>
            <person name="Mao Z."/>
            <person name="Wu Y."/>
            <person name="Hou M."/>
            <person name="He P."/>
            <person name="He Y."/>
            <person name="Borriss R."/>
        </authorList>
    </citation>
    <scope>NUCLEOTIDE SEQUENCE [LARGE SCALE GENOMIC DNA]</scope>
    <source>
        <strain evidence="12">Y2</strain>
    </source>
</reference>
<name>I2CAV1_BACAY</name>
<organism evidence="12 13">
    <name type="scientific">Bacillus amyloliquefaciens (strain Y2)</name>
    <name type="common">Bacillus amyloliquefaciens subsp. plantarum (strain B9601-Y2)</name>
    <dbReference type="NCBI Taxonomy" id="1155777"/>
    <lineage>
        <taxon>Bacteria</taxon>
        <taxon>Bacillati</taxon>
        <taxon>Bacillota</taxon>
        <taxon>Bacilli</taxon>
        <taxon>Bacillales</taxon>
        <taxon>Bacillaceae</taxon>
        <taxon>Bacillus</taxon>
        <taxon>Bacillus amyloliquefaciens group</taxon>
    </lineage>
</organism>
<feature type="binding site" evidence="8">
    <location>
        <position position="129"/>
    </location>
    <ligand>
        <name>Zn(2+)</name>
        <dbReference type="ChEBI" id="CHEBI:29105"/>
    </ligand>
</feature>
<feature type="domain" description="Phosphomannose isomerase type I catalytic" evidence="10">
    <location>
        <begin position="20"/>
        <end position="119"/>
    </location>
</feature>